<accession>A0A6A8M9W0</accession>
<sequence>MPVHTYTNWNTRPSDHEEQIEPYRKYVFICEGANTETFYFERLIDLRKQLGIHPLIDIRLWEKTGKDRDISYAKNLVAFAEMHKNNPENDFDKEIDKMVIVFDGDIFEEKVQGYDELIASIEEHDIPAVTNPCFELFLILHIPESYKNYIEGHELEFIVADEKGKHSHALNVLRELTGMNSKKNPEIGKLAENIHVAIEQEQLINQDIHDLKGQVSSNIGKIISDILNETPGTY</sequence>
<dbReference type="AlphaFoldDB" id="A0A6A8M9W0"/>
<reference evidence="1" key="1">
    <citation type="submission" date="2019-09" db="EMBL/GenBank/DDBJ databases">
        <title>In-depth cultivation of the pig gut microbiome towards novel bacterial diversity and tailored functional studies.</title>
        <authorList>
            <person name="Wylensek D."/>
            <person name="Hitch T.C.A."/>
            <person name="Clavel T."/>
        </authorList>
    </citation>
    <scope>NUCLEOTIDE SEQUENCE</scope>
    <source>
        <strain evidence="1">RF-744-FAT-WT-3</strain>
    </source>
</reference>
<name>A0A6A8M9W0_9FIRM</name>
<evidence type="ECO:0000313" key="1">
    <source>
        <dbReference type="EMBL" id="MST69228.1"/>
    </source>
</evidence>
<dbReference type="EMBL" id="VUNB01000005">
    <property type="protein sequence ID" value="MST69228.1"/>
    <property type="molecule type" value="Genomic_DNA"/>
</dbReference>
<dbReference type="InterPro" id="IPR025591">
    <property type="entry name" value="RloB"/>
</dbReference>
<dbReference type="Pfam" id="PF13707">
    <property type="entry name" value="RloB"/>
    <property type="match status" value="1"/>
</dbReference>
<proteinExistence type="predicted"/>
<protein>
    <submittedName>
        <fullName evidence="1">RloB domain-containing protein</fullName>
    </submittedName>
</protein>
<gene>
    <name evidence="1" type="ORF">FYJ66_06450</name>
</gene>
<dbReference type="RefSeq" id="WP_154572702.1">
    <property type="nucleotide sequence ID" value="NZ_VUNB01000005.1"/>
</dbReference>
<organism evidence="1">
    <name type="scientific">Baileyella intestinalis</name>
    <dbReference type="NCBI Taxonomy" id="2606709"/>
    <lineage>
        <taxon>Bacteria</taxon>
        <taxon>Bacillati</taxon>
        <taxon>Bacillota</taxon>
        <taxon>Clostridia</taxon>
        <taxon>Peptostreptococcales</taxon>
        <taxon>Anaerovoracaceae</taxon>
        <taxon>Baileyella</taxon>
    </lineage>
</organism>
<comment type="caution">
    <text evidence="1">The sequence shown here is derived from an EMBL/GenBank/DDBJ whole genome shotgun (WGS) entry which is preliminary data.</text>
</comment>